<dbReference type="Pfam" id="PF00005">
    <property type="entry name" value="ABC_tran"/>
    <property type="match status" value="1"/>
</dbReference>
<keyword evidence="2" id="KW-0813">Transport</keyword>
<keyword evidence="4 6" id="KW-0067">ATP-binding</keyword>
<feature type="domain" description="ABC transporter" evidence="5">
    <location>
        <begin position="3"/>
        <end position="232"/>
    </location>
</feature>
<evidence type="ECO:0000256" key="1">
    <source>
        <dbReference type="ARBA" id="ARBA00005417"/>
    </source>
</evidence>
<evidence type="ECO:0000313" key="7">
    <source>
        <dbReference type="Proteomes" id="UP001596306"/>
    </source>
</evidence>
<name>A0ABW1VHJ0_9MICO</name>
<evidence type="ECO:0000259" key="5">
    <source>
        <dbReference type="PROSITE" id="PS50893"/>
    </source>
</evidence>
<keyword evidence="7" id="KW-1185">Reference proteome</keyword>
<dbReference type="SMART" id="SM00382">
    <property type="entry name" value="AAA"/>
    <property type="match status" value="1"/>
</dbReference>
<gene>
    <name evidence="6" type="ORF">ACFQB0_10570</name>
</gene>
<dbReference type="PANTHER" id="PTHR43335:SF2">
    <property type="entry name" value="ABC TRANSPORTER, ATP-BINDING PROTEIN"/>
    <property type="match status" value="1"/>
</dbReference>
<dbReference type="Proteomes" id="UP001596306">
    <property type="component" value="Unassembled WGS sequence"/>
</dbReference>
<evidence type="ECO:0000256" key="4">
    <source>
        <dbReference type="ARBA" id="ARBA00022840"/>
    </source>
</evidence>
<dbReference type="Gene3D" id="3.40.50.300">
    <property type="entry name" value="P-loop containing nucleotide triphosphate hydrolases"/>
    <property type="match status" value="1"/>
</dbReference>
<organism evidence="6 7">
    <name type="scientific">Luethyella okanaganae</name>
    <dbReference type="NCBI Taxonomy" id="69372"/>
    <lineage>
        <taxon>Bacteria</taxon>
        <taxon>Bacillati</taxon>
        <taxon>Actinomycetota</taxon>
        <taxon>Actinomycetes</taxon>
        <taxon>Micrococcales</taxon>
        <taxon>Microbacteriaceae</taxon>
        <taxon>Luethyella</taxon>
    </lineage>
</organism>
<comment type="caution">
    <text evidence="6">The sequence shown here is derived from an EMBL/GenBank/DDBJ whole genome shotgun (WGS) entry which is preliminary data.</text>
</comment>
<dbReference type="InterPro" id="IPR003593">
    <property type="entry name" value="AAA+_ATPase"/>
</dbReference>
<sequence length="250" mass="26817">MAIQIRDVTFGYSLKHPVFERLSIDLESFPAVVLGPNGAGKSTLLGLIVGHLKPKLGSISVGGHARGKDPRRSRRTTGWLPQDVKPLSGFTARQQVAYAGWLKGLKYSAAWTSAAEALESVSLSDHAAQSASKLSGGQRRRLGVAQALVHDPSFLILDEPYAGLDPEQRSSVRDTLLAVSAKTSLVVSTHQTEDLEDVYAHVLVIEGGRVIFSGSTAKFYEGVPESVAPAGRAEAAYRQILERSRSSEPS</sequence>
<keyword evidence="3" id="KW-0547">Nucleotide-binding</keyword>
<dbReference type="PANTHER" id="PTHR43335">
    <property type="entry name" value="ABC TRANSPORTER, ATP-BINDING PROTEIN"/>
    <property type="match status" value="1"/>
</dbReference>
<accession>A0ABW1VHJ0</accession>
<proteinExistence type="inferred from homology"/>
<dbReference type="SUPFAM" id="SSF52540">
    <property type="entry name" value="P-loop containing nucleoside triphosphate hydrolases"/>
    <property type="match status" value="1"/>
</dbReference>
<dbReference type="PROSITE" id="PS50893">
    <property type="entry name" value="ABC_TRANSPORTER_2"/>
    <property type="match status" value="1"/>
</dbReference>
<protein>
    <submittedName>
        <fullName evidence="6">ATP-binding cassette domain-containing protein</fullName>
    </submittedName>
</protein>
<dbReference type="RefSeq" id="WP_386731121.1">
    <property type="nucleotide sequence ID" value="NZ_JBHSTP010000002.1"/>
</dbReference>
<dbReference type="InterPro" id="IPR003439">
    <property type="entry name" value="ABC_transporter-like_ATP-bd"/>
</dbReference>
<dbReference type="PROSITE" id="PS00211">
    <property type="entry name" value="ABC_TRANSPORTER_1"/>
    <property type="match status" value="1"/>
</dbReference>
<dbReference type="EMBL" id="JBHSTP010000002">
    <property type="protein sequence ID" value="MFC6356550.1"/>
    <property type="molecule type" value="Genomic_DNA"/>
</dbReference>
<evidence type="ECO:0000256" key="3">
    <source>
        <dbReference type="ARBA" id="ARBA00022741"/>
    </source>
</evidence>
<dbReference type="InterPro" id="IPR027417">
    <property type="entry name" value="P-loop_NTPase"/>
</dbReference>
<evidence type="ECO:0000256" key="2">
    <source>
        <dbReference type="ARBA" id="ARBA00022448"/>
    </source>
</evidence>
<dbReference type="InterPro" id="IPR017871">
    <property type="entry name" value="ABC_transporter-like_CS"/>
</dbReference>
<evidence type="ECO:0000313" key="6">
    <source>
        <dbReference type="EMBL" id="MFC6356550.1"/>
    </source>
</evidence>
<dbReference type="GO" id="GO:0005524">
    <property type="term" value="F:ATP binding"/>
    <property type="evidence" value="ECO:0007669"/>
    <property type="project" value="UniProtKB-KW"/>
</dbReference>
<comment type="similarity">
    <text evidence="1">Belongs to the ABC transporter superfamily.</text>
</comment>
<reference evidence="7" key="1">
    <citation type="journal article" date="2019" name="Int. J. Syst. Evol. Microbiol.">
        <title>The Global Catalogue of Microorganisms (GCM) 10K type strain sequencing project: providing services to taxonomists for standard genome sequencing and annotation.</title>
        <authorList>
            <consortium name="The Broad Institute Genomics Platform"/>
            <consortium name="The Broad Institute Genome Sequencing Center for Infectious Disease"/>
            <person name="Wu L."/>
            <person name="Ma J."/>
        </authorList>
    </citation>
    <scope>NUCLEOTIDE SEQUENCE [LARGE SCALE GENOMIC DNA]</scope>
    <source>
        <strain evidence="7">CCUG 43304</strain>
    </source>
</reference>